<dbReference type="AlphaFoldDB" id="A0A2S7KW73"/>
<dbReference type="PANTHER" id="PTHR46825">
    <property type="entry name" value="D-ALANYL-D-ALANINE-CARBOXYPEPTIDASE/ENDOPEPTIDASE AMPH"/>
    <property type="match status" value="1"/>
</dbReference>
<protein>
    <recommendedName>
        <fullName evidence="2">Beta-lactamase-related domain-containing protein</fullName>
    </recommendedName>
</protein>
<dbReference type="InterPro" id="IPR012338">
    <property type="entry name" value="Beta-lactam/transpept-like"/>
</dbReference>
<gene>
    <name evidence="3" type="ORF">BST83_06860</name>
</gene>
<feature type="signal peptide" evidence="1">
    <location>
        <begin position="1"/>
        <end position="19"/>
    </location>
</feature>
<dbReference type="Gene3D" id="3.40.710.10">
    <property type="entry name" value="DD-peptidase/beta-lactamase superfamily"/>
    <property type="match status" value="1"/>
</dbReference>
<feature type="chain" id="PRO_5015518473" description="Beta-lactamase-related domain-containing protein" evidence="1">
    <location>
        <begin position="20"/>
        <end position="353"/>
    </location>
</feature>
<dbReference type="SUPFAM" id="SSF56601">
    <property type="entry name" value="beta-lactamase/transpeptidase-like"/>
    <property type="match status" value="1"/>
</dbReference>
<name>A0A2S7KW73_9FLAO</name>
<dbReference type="InterPro" id="IPR001466">
    <property type="entry name" value="Beta-lactam-related"/>
</dbReference>
<sequence>MIKIKFTILALIVSFLASAQKINNAADSLMSDVFEENGSGGIAIVVKDGEVLYRKAFGMADMELDVKMTPENILRIGSITKQFTASAILKLMEDGKLDLQDDITKYIKDYPTQGHSITIEHLLTHTSGIKNLTSMKTWTAELRKRHFTPKEKVDFFKNEPMDFIPGEKFKYNNSGYILLGYIIEIVSGKKYSEYIDENFFKPLGMNNSFYESTSDLVKNRAKGYQKQEGRYKNANFIDMSNPYAAGSLISTVDDLYKWNNAIFNDKIVSKSTLDKAHSSYKLNNGELTGYGYGWDINNIKNNKVILHGGAVSGYLTFSLYIPRKDIFVAVLSNCTCNRPRKTAIKLAILALNN</sequence>
<organism evidence="3 4">
    <name type="scientific">Polaribacter filamentus</name>
    <dbReference type="NCBI Taxonomy" id="53483"/>
    <lineage>
        <taxon>Bacteria</taxon>
        <taxon>Pseudomonadati</taxon>
        <taxon>Bacteroidota</taxon>
        <taxon>Flavobacteriia</taxon>
        <taxon>Flavobacteriales</taxon>
        <taxon>Flavobacteriaceae</taxon>
    </lineage>
</organism>
<proteinExistence type="predicted"/>
<keyword evidence="1" id="KW-0732">Signal</keyword>
<keyword evidence="4" id="KW-1185">Reference proteome</keyword>
<evidence type="ECO:0000313" key="3">
    <source>
        <dbReference type="EMBL" id="PQB06902.1"/>
    </source>
</evidence>
<dbReference type="OrthoDB" id="1357763at2"/>
<accession>A0A2S7KW73</accession>
<comment type="caution">
    <text evidence="3">The sequence shown here is derived from an EMBL/GenBank/DDBJ whole genome shotgun (WGS) entry which is preliminary data.</text>
</comment>
<dbReference type="InterPro" id="IPR050491">
    <property type="entry name" value="AmpC-like"/>
</dbReference>
<dbReference type="Proteomes" id="UP000239522">
    <property type="component" value="Unassembled WGS sequence"/>
</dbReference>
<evidence type="ECO:0000313" key="4">
    <source>
        <dbReference type="Proteomes" id="UP000239522"/>
    </source>
</evidence>
<evidence type="ECO:0000256" key="1">
    <source>
        <dbReference type="SAM" id="SignalP"/>
    </source>
</evidence>
<reference evidence="3 4" key="1">
    <citation type="submission" date="2016-11" db="EMBL/GenBank/DDBJ databases">
        <title>Trade-off between light-utilization and light-protection in marine flavobacteria.</title>
        <authorList>
            <person name="Kumagai Y."/>
        </authorList>
    </citation>
    <scope>NUCLEOTIDE SEQUENCE [LARGE SCALE GENOMIC DNA]</scope>
    <source>
        <strain evidence="3 4">ATCC 700397</strain>
    </source>
</reference>
<dbReference type="Pfam" id="PF00144">
    <property type="entry name" value="Beta-lactamase"/>
    <property type="match status" value="1"/>
</dbReference>
<dbReference type="RefSeq" id="WP_104809144.1">
    <property type="nucleotide sequence ID" value="NZ_MQUA01000013.1"/>
</dbReference>
<dbReference type="PANTHER" id="PTHR46825:SF9">
    <property type="entry name" value="BETA-LACTAMASE-RELATED DOMAIN-CONTAINING PROTEIN"/>
    <property type="match status" value="1"/>
</dbReference>
<feature type="domain" description="Beta-lactamase-related" evidence="2">
    <location>
        <begin position="39"/>
        <end position="346"/>
    </location>
</feature>
<evidence type="ECO:0000259" key="2">
    <source>
        <dbReference type="Pfam" id="PF00144"/>
    </source>
</evidence>
<dbReference type="EMBL" id="MQUA01000013">
    <property type="protein sequence ID" value="PQB06902.1"/>
    <property type="molecule type" value="Genomic_DNA"/>
</dbReference>